<evidence type="ECO:0000256" key="3">
    <source>
        <dbReference type="ARBA" id="ARBA00023163"/>
    </source>
</evidence>
<dbReference type="Pfam" id="PF00392">
    <property type="entry name" value="GntR"/>
    <property type="match status" value="1"/>
</dbReference>
<dbReference type="SMART" id="SM00345">
    <property type="entry name" value="HTH_GNTR"/>
    <property type="match status" value="1"/>
</dbReference>
<dbReference type="InterPro" id="IPR011711">
    <property type="entry name" value="GntR_C"/>
</dbReference>
<organism evidence="5 6">
    <name type="scientific">Mucilaginibacter paludis DSM 18603</name>
    <dbReference type="NCBI Taxonomy" id="714943"/>
    <lineage>
        <taxon>Bacteria</taxon>
        <taxon>Pseudomonadati</taxon>
        <taxon>Bacteroidota</taxon>
        <taxon>Sphingobacteriia</taxon>
        <taxon>Sphingobacteriales</taxon>
        <taxon>Sphingobacteriaceae</taxon>
        <taxon>Mucilaginibacter</taxon>
    </lineage>
</organism>
<feature type="domain" description="HTH gntR-type" evidence="4">
    <location>
        <begin position="4"/>
        <end position="72"/>
    </location>
</feature>
<dbReference type="GO" id="GO:0003700">
    <property type="term" value="F:DNA-binding transcription factor activity"/>
    <property type="evidence" value="ECO:0007669"/>
    <property type="project" value="InterPro"/>
</dbReference>
<dbReference type="PANTHER" id="PTHR43537">
    <property type="entry name" value="TRANSCRIPTIONAL REGULATOR, GNTR FAMILY"/>
    <property type="match status" value="1"/>
</dbReference>
<dbReference type="PRINTS" id="PR00035">
    <property type="entry name" value="HTHGNTR"/>
</dbReference>
<dbReference type="Proteomes" id="UP000002774">
    <property type="component" value="Chromosome"/>
</dbReference>
<dbReference type="STRING" id="714943.Mucpa_6209"/>
<dbReference type="PROSITE" id="PS50949">
    <property type="entry name" value="HTH_GNTR"/>
    <property type="match status" value="1"/>
</dbReference>
<accession>H1Y1D2</accession>
<dbReference type="HOGENOM" id="CLU_017584_9_2_10"/>
<dbReference type="InterPro" id="IPR000524">
    <property type="entry name" value="Tscrpt_reg_HTH_GntR"/>
</dbReference>
<evidence type="ECO:0000259" key="4">
    <source>
        <dbReference type="PROSITE" id="PS50949"/>
    </source>
</evidence>
<proteinExistence type="predicted"/>
<dbReference type="InterPro" id="IPR036390">
    <property type="entry name" value="WH_DNA-bd_sf"/>
</dbReference>
<keyword evidence="2" id="KW-0238">DNA-binding</keyword>
<dbReference type="PANTHER" id="PTHR43537:SF47">
    <property type="entry name" value="REGULATORY PROTEIN GNTR HTH"/>
    <property type="match status" value="1"/>
</dbReference>
<dbReference type="SUPFAM" id="SSF48008">
    <property type="entry name" value="GntR ligand-binding domain-like"/>
    <property type="match status" value="1"/>
</dbReference>
<keyword evidence="1" id="KW-0805">Transcription regulation</keyword>
<sequence length="216" mass="24132">MKKEKLSDIVAARIRQDIKENKYKAGDKIPAEPELMKIYTVGRSSVREAIKSLAMAGVLQVKQGDGTYINEQADQLPMEQRLKNASFDEINAVRRLLEQEIVKLAAELHTPGDATEMEKQLAVRKQAILAEDRAACANADIAFHMAIAVASGNSVLAGLYQNFTQTIRSFFSQREQQGISHFAMSHHLHEDLLKAILARKTKQAVEIITTILNNNY</sequence>
<evidence type="ECO:0000256" key="1">
    <source>
        <dbReference type="ARBA" id="ARBA00023015"/>
    </source>
</evidence>
<dbReference type="GO" id="GO:0003677">
    <property type="term" value="F:DNA binding"/>
    <property type="evidence" value="ECO:0007669"/>
    <property type="project" value="UniProtKB-KW"/>
</dbReference>
<dbReference type="EMBL" id="CM001403">
    <property type="protein sequence ID" value="EHQ30266.1"/>
    <property type="molecule type" value="Genomic_DNA"/>
</dbReference>
<dbReference type="eggNOG" id="COG2186">
    <property type="taxonomic scope" value="Bacteria"/>
</dbReference>
<dbReference type="Gene3D" id="1.20.120.530">
    <property type="entry name" value="GntR ligand-binding domain-like"/>
    <property type="match status" value="1"/>
</dbReference>
<dbReference type="Pfam" id="PF07729">
    <property type="entry name" value="FCD"/>
    <property type="match status" value="1"/>
</dbReference>
<keyword evidence="6" id="KW-1185">Reference proteome</keyword>
<reference evidence="5" key="1">
    <citation type="submission" date="2011-09" db="EMBL/GenBank/DDBJ databases">
        <title>The permanent draft genome of Mucilaginibacter paludis DSM 18603.</title>
        <authorList>
            <consortium name="US DOE Joint Genome Institute (JGI-PGF)"/>
            <person name="Lucas S."/>
            <person name="Han J."/>
            <person name="Lapidus A."/>
            <person name="Bruce D."/>
            <person name="Goodwin L."/>
            <person name="Pitluck S."/>
            <person name="Peters L."/>
            <person name="Kyrpides N."/>
            <person name="Mavromatis K."/>
            <person name="Ivanova N."/>
            <person name="Mikhailova N."/>
            <person name="Held B."/>
            <person name="Detter J.C."/>
            <person name="Tapia R."/>
            <person name="Han C."/>
            <person name="Land M."/>
            <person name="Hauser L."/>
            <person name="Markowitz V."/>
            <person name="Cheng J.-F."/>
            <person name="Hugenholtz P."/>
            <person name="Woyke T."/>
            <person name="Wu D."/>
            <person name="Tindall B."/>
            <person name="Brambilla E."/>
            <person name="Klenk H.-P."/>
            <person name="Eisen J.A."/>
        </authorList>
    </citation>
    <scope>NUCLEOTIDE SEQUENCE [LARGE SCALE GENOMIC DNA]</scope>
    <source>
        <strain evidence="5">DSM 18603</strain>
    </source>
</reference>
<dbReference type="AlphaFoldDB" id="H1Y1D2"/>
<dbReference type="Gene3D" id="1.10.10.10">
    <property type="entry name" value="Winged helix-like DNA-binding domain superfamily/Winged helix DNA-binding domain"/>
    <property type="match status" value="1"/>
</dbReference>
<dbReference type="SUPFAM" id="SSF46785">
    <property type="entry name" value="Winged helix' DNA-binding domain"/>
    <property type="match status" value="1"/>
</dbReference>
<dbReference type="CDD" id="cd07377">
    <property type="entry name" value="WHTH_GntR"/>
    <property type="match status" value="1"/>
</dbReference>
<protein>
    <submittedName>
        <fullName evidence="5">GntR domain protein</fullName>
    </submittedName>
</protein>
<dbReference type="OrthoDB" id="9799482at2"/>
<keyword evidence="3" id="KW-0804">Transcription</keyword>
<gene>
    <name evidence="5" type="ORF">Mucpa_6209</name>
</gene>
<dbReference type="InterPro" id="IPR036388">
    <property type="entry name" value="WH-like_DNA-bd_sf"/>
</dbReference>
<evidence type="ECO:0000313" key="5">
    <source>
        <dbReference type="EMBL" id="EHQ30266.1"/>
    </source>
</evidence>
<dbReference type="SMART" id="SM00895">
    <property type="entry name" value="FCD"/>
    <property type="match status" value="1"/>
</dbReference>
<dbReference type="InterPro" id="IPR008920">
    <property type="entry name" value="TF_FadR/GntR_C"/>
</dbReference>
<evidence type="ECO:0000313" key="6">
    <source>
        <dbReference type="Proteomes" id="UP000002774"/>
    </source>
</evidence>
<evidence type="ECO:0000256" key="2">
    <source>
        <dbReference type="ARBA" id="ARBA00023125"/>
    </source>
</evidence>
<dbReference type="RefSeq" id="WP_008511859.1">
    <property type="nucleotide sequence ID" value="NZ_CM001403.1"/>
</dbReference>
<name>H1Y1D2_9SPHI</name>